<feature type="compositionally biased region" description="Basic residues" evidence="1">
    <location>
        <begin position="126"/>
        <end position="136"/>
    </location>
</feature>
<evidence type="ECO:0000313" key="4">
    <source>
        <dbReference type="Proteomes" id="UP000000689"/>
    </source>
</evidence>
<feature type="region of interest" description="Disordered" evidence="1">
    <location>
        <begin position="270"/>
        <end position="328"/>
    </location>
</feature>
<dbReference type="Proteomes" id="UP000000689">
    <property type="component" value="Chromosome 6"/>
</dbReference>
<feature type="region of interest" description="Disordered" evidence="1">
    <location>
        <begin position="77"/>
        <end position="96"/>
    </location>
</feature>
<accession>G0WCI9</accession>
<dbReference type="InterPro" id="IPR014840">
    <property type="entry name" value="HRD"/>
</dbReference>
<dbReference type="STRING" id="1071378.G0WCI9"/>
<organism evidence="3 4">
    <name type="scientific">Naumovozyma dairenensis (strain ATCC 10597 / BCRC 20456 / CBS 421 / NBRC 0211 / NRRL Y-12639)</name>
    <name type="common">Saccharomyces dairenensis</name>
    <dbReference type="NCBI Taxonomy" id="1071378"/>
    <lineage>
        <taxon>Eukaryota</taxon>
        <taxon>Fungi</taxon>
        <taxon>Dikarya</taxon>
        <taxon>Ascomycota</taxon>
        <taxon>Saccharomycotina</taxon>
        <taxon>Saccharomycetes</taxon>
        <taxon>Saccharomycetales</taxon>
        <taxon>Saccharomycetaceae</taxon>
        <taxon>Naumovozyma</taxon>
    </lineage>
</organism>
<dbReference type="EMBL" id="HE580272">
    <property type="protein sequence ID" value="CCD25500.1"/>
    <property type="molecule type" value="Genomic_DNA"/>
</dbReference>
<dbReference type="eggNOG" id="ENOG502RG9A">
    <property type="taxonomic scope" value="Eukaryota"/>
</dbReference>
<dbReference type="OrthoDB" id="5576775at2759"/>
<reference evidence="3 4" key="1">
    <citation type="journal article" date="2011" name="Proc. Natl. Acad. Sci. U.S.A.">
        <title>Evolutionary erosion of yeast sex chromosomes by mating-type switching accidents.</title>
        <authorList>
            <person name="Gordon J.L."/>
            <person name="Armisen D."/>
            <person name="Proux-Wera E."/>
            <person name="Oheigeartaigh S.S."/>
            <person name="Byrne K.P."/>
            <person name="Wolfe K.H."/>
        </authorList>
    </citation>
    <scope>NUCLEOTIDE SEQUENCE [LARGE SCALE GENOMIC DNA]</scope>
    <source>
        <strain evidence="4">ATCC 10597 / BCRC 20456 / CBS 421 / NBRC 0211 / NRRL Y-12639</strain>
    </source>
</reference>
<feature type="domain" description="Hpc2-related" evidence="2">
    <location>
        <begin position="469"/>
        <end position="505"/>
    </location>
</feature>
<gene>
    <name evidence="3" type="primary">NDAI0F01810</name>
    <name evidence="3" type="ordered locus">NDAI_0F01810</name>
</gene>
<keyword evidence="4" id="KW-1185">Reference proteome</keyword>
<evidence type="ECO:0000259" key="2">
    <source>
        <dbReference type="Pfam" id="PF08729"/>
    </source>
</evidence>
<dbReference type="GeneID" id="11496838"/>
<evidence type="ECO:0000256" key="1">
    <source>
        <dbReference type="SAM" id="MobiDB-lite"/>
    </source>
</evidence>
<name>G0WCI9_NAUDC</name>
<dbReference type="HOGENOM" id="CLU_536424_0_0_1"/>
<feature type="region of interest" description="Disordered" evidence="1">
    <location>
        <begin position="111"/>
        <end position="161"/>
    </location>
</feature>
<dbReference type="Pfam" id="PF08729">
    <property type="entry name" value="HUN"/>
    <property type="match status" value="1"/>
</dbReference>
<sequence length="529" mass="58422">MTAYKSPNITADMAKSVYTKREELATTGKTLKRKAINTENSNPKREKKASATLTTGDINARRIPNIAQELAKNRNFVKTSSPSLSPSSDSNITTASSFSTSAQTILSNIVPKNEDQGQESNVKPTVKQRSKPKVKPKPKEGQPSTETSKPKTTIKKPSVTAKAIKPKPVVQSIEHKENLPNKSLKISSLLTSDTDESNTTNIPIKPKVILPTQSMSASKLVVDNLQDTIIARTPTPVNVEPTQVLTKKPAHLKRSQSSLAVSLKRNIPTAVEKAQKSNSMSTPSITPKKKSTKKKPLHTSKQTEVKPDDTVAQTTPKSAPRLVPPPPLKSASLVDVFENPSTKSIENSEANGIILDIPLYSTRSNDYLDENGTVVFNVYRLLQENASTKEDIESLKKMKRNLLTQLNDKPESVISTGRPDDYKNNNTLEEEDEDGAVTVIRDEEDEMLDDEEATETSPKKRSHPMKGKSMIGKYDFDDPFIDDTELLWEEQQASTKDGFFVYFGPLVEKGQYARLEKTSTTTKRGSSKK</sequence>
<feature type="compositionally biased region" description="Basic residues" evidence="1">
    <location>
        <begin position="287"/>
        <end position="298"/>
    </location>
</feature>
<dbReference type="AlphaFoldDB" id="G0WCI9"/>
<feature type="compositionally biased region" description="Low complexity" evidence="1">
    <location>
        <begin position="80"/>
        <end position="96"/>
    </location>
</feature>
<dbReference type="RefSeq" id="XP_003670743.1">
    <property type="nucleotide sequence ID" value="XM_003670695.1"/>
</dbReference>
<dbReference type="KEGG" id="ndi:NDAI_0F01810"/>
<protein>
    <recommendedName>
        <fullName evidence="2">Hpc2-related domain-containing protein</fullName>
    </recommendedName>
</protein>
<feature type="compositionally biased region" description="Acidic residues" evidence="1">
    <location>
        <begin position="442"/>
        <end position="454"/>
    </location>
</feature>
<feature type="region of interest" description="Disordered" evidence="1">
    <location>
        <begin position="29"/>
        <end position="62"/>
    </location>
</feature>
<feature type="region of interest" description="Disordered" evidence="1">
    <location>
        <begin position="442"/>
        <end position="472"/>
    </location>
</feature>
<feature type="compositionally biased region" description="Low complexity" evidence="1">
    <location>
        <begin position="143"/>
        <end position="158"/>
    </location>
</feature>
<proteinExistence type="predicted"/>
<evidence type="ECO:0000313" key="3">
    <source>
        <dbReference type="EMBL" id="CCD25500.1"/>
    </source>
</evidence>
<dbReference type="OMA" id="HINDTNG"/>